<dbReference type="InterPro" id="IPR021235">
    <property type="entry name" value="DUF2637"/>
</dbReference>
<sequence length="200" mass="20485">MRARAVLYGLLLVVATAAAVLSFAALRDLALLCGFSPDLAWLLPVVVDAGAAAGSLVWLGGAVSTSARRFARSLALALLGLSVAANALGHGLAAFGQGPAWWVVVIVSAVAPAVLGAVVHLAVLVGRPVPDMAPAEPDVDDDRAAGLIAEGAGRRRIARELGVSEYEARRLLDRARTTTPPPELAHAATNGAPIRSEIQP</sequence>
<evidence type="ECO:0000313" key="3">
    <source>
        <dbReference type="EMBL" id="MBW0129505.1"/>
    </source>
</evidence>
<comment type="caution">
    <text evidence="3">The sequence shown here is derived from an EMBL/GenBank/DDBJ whole genome shotgun (WGS) entry which is preliminary data.</text>
</comment>
<name>A0ABS6UBA3_9PSEU</name>
<proteinExistence type="predicted"/>
<dbReference type="Proteomes" id="UP000694300">
    <property type="component" value="Unassembled WGS sequence"/>
</dbReference>
<protein>
    <submittedName>
        <fullName evidence="3">DUF2637 domain-containing protein</fullName>
    </submittedName>
</protein>
<dbReference type="RefSeq" id="WP_218590231.1">
    <property type="nucleotide sequence ID" value="NZ_JADQDE010000046.1"/>
</dbReference>
<feature type="transmembrane region" description="Helical" evidence="2">
    <location>
        <begin position="40"/>
        <end position="62"/>
    </location>
</feature>
<dbReference type="Pfam" id="PF10935">
    <property type="entry name" value="DUF2637"/>
    <property type="match status" value="1"/>
</dbReference>
<reference evidence="3 4" key="1">
    <citation type="submission" date="2020-11" db="EMBL/GenBank/DDBJ databases">
        <title>Pseudonocardia abyssalis sp. nov. and Pseudonocardia oceani sp. nov., description and phylogenomic analysis of two novel actinomycetes isolated from the deep Southern Ocean.</title>
        <authorList>
            <person name="Parra J."/>
        </authorList>
    </citation>
    <scope>NUCLEOTIDE SEQUENCE [LARGE SCALE GENOMIC DNA]</scope>
    <source>
        <strain evidence="4">KRD185</strain>
    </source>
</reference>
<evidence type="ECO:0000256" key="2">
    <source>
        <dbReference type="SAM" id="Phobius"/>
    </source>
</evidence>
<organism evidence="3 4">
    <name type="scientific">Pseudonocardia oceani</name>
    <dbReference type="NCBI Taxonomy" id="2792013"/>
    <lineage>
        <taxon>Bacteria</taxon>
        <taxon>Bacillati</taxon>
        <taxon>Actinomycetota</taxon>
        <taxon>Actinomycetes</taxon>
        <taxon>Pseudonocardiales</taxon>
        <taxon>Pseudonocardiaceae</taxon>
        <taxon>Pseudonocardia</taxon>
    </lineage>
</organism>
<accession>A0ABS6UBA3</accession>
<keyword evidence="2" id="KW-1133">Transmembrane helix</keyword>
<keyword evidence="2" id="KW-0472">Membrane</keyword>
<keyword evidence="2" id="KW-0812">Transmembrane</keyword>
<feature type="region of interest" description="Disordered" evidence="1">
    <location>
        <begin position="173"/>
        <end position="200"/>
    </location>
</feature>
<feature type="transmembrane region" description="Helical" evidence="2">
    <location>
        <begin position="101"/>
        <end position="125"/>
    </location>
</feature>
<dbReference type="EMBL" id="JADQDF010000001">
    <property type="protein sequence ID" value="MBW0129505.1"/>
    <property type="molecule type" value="Genomic_DNA"/>
</dbReference>
<evidence type="ECO:0000256" key="1">
    <source>
        <dbReference type="SAM" id="MobiDB-lite"/>
    </source>
</evidence>
<evidence type="ECO:0000313" key="4">
    <source>
        <dbReference type="Proteomes" id="UP000694300"/>
    </source>
</evidence>
<gene>
    <name evidence="3" type="ORF">I4I82_17730</name>
</gene>
<feature type="transmembrane region" description="Helical" evidence="2">
    <location>
        <begin position="74"/>
        <end position="95"/>
    </location>
</feature>
<keyword evidence="4" id="KW-1185">Reference proteome</keyword>